<feature type="region of interest" description="Disordered" evidence="1">
    <location>
        <begin position="377"/>
        <end position="496"/>
    </location>
</feature>
<comment type="caution">
    <text evidence="2">The sequence shown here is derived from an EMBL/GenBank/DDBJ whole genome shotgun (WGS) entry which is preliminary data.</text>
</comment>
<feature type="region of interest" description="Disordered" evidence="1">
    <location>
        <begin position="546"/>
        <end position="601"/>
    </location>
</feature>
<evidence type="ECO:0000313" key="2">
    <source>
        <dbReference type="EMBL" id="KAL2266962.1"/>
    </source>
</evidence>
<evidence type="ECO:0000313" key="3">
    <source>
        <dbReference type="Proteomes" id="UP001600064"/>
    </source>
</evidence>
<dbReference type="Proteomes" id="UP001600064">
    <property type="component" value="Unassembled WGS sequence"/>
</dbReference>
<feature type="compositionally biased region" description="Basic residues" evidence="1">
    <location>
        <begin position="225"/>
        <end position="235"/>
    </location>
</feature>
<accession>A0ABR4D9B7</accession>
<dbReference type="RefSeq" id="XP_070865689.1">
    <property type="nucleotide sequence ID" value="XM_071010706.1"/>
</dbReference>
<feature type="region of interest" description="Disordered" evidence="1">
    <location>
        <begin position="113"/>
        <end position="332"/>
    </location>
</feature>
<keyword evidence="3" id="KW-1185">Reference proteome</keyword>
<feature type="compositionally biased region" description="Basic and acidic residues" evidence="1">
    <location>
        <begin position="70"/>
        <end position="86"/>
    </location>
</feature>
<protein>
    <submittedName>
        <fullName evidence="2">Uncharacterized protein</fullName>
    </submittedName>
</protein>
<feature type="compositionally biased region" description="Acidic residues" evidence="1">
    <location>
        <begin position="142"/>
        <end position="157"/>
    </location>
</feature>
<dbReference type="EMBL" id="JAZGUE010000004">
    <property type="protein sequence ID" value="KAL2266962.1"/>
    <property type="molecule type" value="Genomic_DNA"/>
</dbReference>
<evidence type="ECO:0000256" key="1">
    <source>
        <dbReference type="SAM" id="MobiDB-lite"/>
    </source>
</evidence>
<feature type="compositionally biased region" description="Basic and acidic residues" evidence="1">
    <location>
        <begin position="567"/>
        <end position="601"/>
    </location>
</feature>
<feature type="region of interest" description="Disordered" evidence="1">
    <location>
        <begin position="1"/>
        <end position="93"/>
    </location>
</feature>
<sequence>MANLPRPQAAALQQPVGQEAARQETSGPGGALAGKRALTTAAKSQGNGRARAFSAPPAPGMTQDSAGLVKTERVPRGVRQPPERIIPDISLVPPPQVRQFDPRLAAEAQELLSRSRSVLVPDPPRRAAPAQSRRRAVAFVDAEWDDESNEDGSDEDPMTGLPVRDDDSDESFTIGPSRAQARRSMSRSRPAGRPRGSGAHRRSSGAEPVFTGPAAATAPGSLGQPKKRGPGRPKKQSLPQAQAQPQAAQQETPGFAQVSQPTDTPSSRRRRKTRGDVEATETPKAPRGYRKRKAPPDDANEIEGHDGRPRKHKRHDSPAFDPNVLLHSTEGRSMTRTEFLQAFDSKERKYLPGGRLGGGQYIIVATGETWTFETLGQKRSNAPQEARTLKAQQPVADTPAGTMSSPTAQKEASEAGQQTPSGPPQPLLRSASTSTPRARGSGASLPRTPSQPTATRIRLTVPNSGSSPAAPTPTPRRIRIAVSTPKTDDGKPKGIRDRVRERVQELDARCRRFHVKTRDKFRTHKAFLEYAEGMRDLLFPEQASPLAGAAARPAAPAPAPAPVEGFAEIRERAERKKREAGAAKDAGRDAEEKAAEDQAKD</sequence>
<reference evidence="2 3" key="1">
    <citation type="journal article" date="2024" name="Commun. Biol.">
        <title>Comparative genomic analysis of thermophilic fungi reveals convergent evolutionary adaptations and gene losses.</title>
        <authorList>
            <person name="Steindorff A.S."/>
            <person name="Aguilar-Pontes M.V."/>
            <person name="Robinson A.J."/>
            <person name="Andreopoulos B."/>
            <person name="LaButti K."/>
            <person name="Kuo A."/>
            <person name="Mondo S."/>
            <person name="Riley R."/>
            <person name="Otillar R."/>
            <person name="Haridas S."/>
            <person name="Lipzen A."/>
            <person name="Grimwood J."/>
            <person name="Schmutz J."/>
            <person name="Clum A."/>
            <person name="Reid I.D."/>
            <person name="Moisan M.C."/>
            <person name="Butler G."/>
            <person name="Nguyen T.T.M."/>
            <person name="Dewar K."/>
            <person name="Conant G."/>
            <person name="Drula E."/>
            <person name="Henrissat B."/>
            <person name="Hansel C."/>
            <person name="Singer S."/>
            <person name="Hutchinson M.I."/>
            <person name="de Vries R.P."/>
            <person name="Natvig D.O."/>
            <person name="Powell A.J."/>
            <person name="Tsang A."/>
            <person name="Grigoriev I.V."/>
        </authorList>
    </citation>
    <scope>NUCLEOTIDE SEQUENCE [LARGE SCALE GENOMIC DNA]</scope>
    <source>
        <strain evidence="2 3">ATCC 22073</strain>
    </source>
</reference>
<dbReference type="GeneID" id="98125350"/>
<name>A0ABR4D9B7_9PEZI</name>
<feature type="compositionally biased region" description="Polar residues" evidence="1">
    <location>
        <begin position="401"/>
        <end position="420"/>
    </location>
</feature>
<feature type="compositionally biased region" description="Low complexity" evidence="1">
    <location>
        <begin position="239"/>
        <end position="250"/>
    </location>
</feature>
<feature type="compositionally biased region" description="Basic residues" evidence="1">
    <location>
        <begin position="180"/>
        <end position="203"/>
    </location>
</feature>
<proteinExistence type="predicted"/>
<organism evidence="2 3">
    <name type="scientific">Remersonia thermophila</name>
    <dbReference type="NCBI Taxonomy" id="72144"/>
    <lineage>
        <taxon>Eukaryota</taxon>
        <taxon>Fungi</taxon>
        <taxon>Dikarya</taxon>
        <taxon>Ascomycota</taxon>
        <taxon>Pezizomycotina</taxon>
        <taxon>Sordariomycetes</taxon>
        <taxon>Sordariomycetidae</taxon>
        <taxon>Sordariales</taxon>
        <taxon>Sordariales incertae sedis</taxon>
        <taxon>Remersonia</taxon>
    </lineage>
</organism>
<gene>
    <name evidence="2" type="ORF">VTJ83DRAFT_4239</name>
</gene>
<feature type="compositionally biased region" description="Basic and acidic residues" evidence="1">
    <location>
        <begin position="486"/>
        <end position="496"/>
    </location>
</feature>